<keyword evidence="3" id="KW-0812">Transmembrane</keyword>
<gene>
    <name evidence="5" type="primary">traM</name>
</gene>
<dbReference type="EMBL" id="BK010598">
    <property type="protein sequence ID" value="DAC75022.1"/>
    <property type="molecule type" value="Genomic_DNA"/>
</dbReference>
<sequence>MKENDNKSPSVRITEGTIKENLDRIKQDHPDNKTEKFKKPLIMLLMGIVFIGCLYLIFKPSAASKEANSAGLNDSIPQATITGLQSDKRKAYELDMIQQKDLAERNTLTSLADYWNTDNTAQQEDLQDSGSNTYSSPPQPKGENQALSSYRNAQHTLGTFYQSNNSYETQRLQEEIRELKKQVEEKESSADNTVQDQLHLMEKSYQLAAKYMPATPPQEQTITKQEAPVQPVSVGEKEYFVAFTPVSKNTVSALYRPITDSAFITNLVHQDQQEFFTAGTTQQQAQLKNSIRAVVQQTKTLTGESSVQLRLLEAAKTPNRTIPKGTLLTAAGQFQGGRLQLKIASIELNGNIIPVDISVYDMDGQQGLYVPNSAEMNAMTEIAANMSQNTGTTLMMTSSPGQQIAGDLSRGVIQGVSGYFSKKIRTPKVTIKAGQLVYLLSKK</sequence>
<accession>A0A455ZDX5</accession>
<feature type="transmembrane region" description="Helical" evidence="3">
    <location>
        <begin position="41"/>
        <end position="58"/>
    </location>
</feature>
<dbReference type="Pfam" id="PF12508">
    <property type="entry name" value="Transposon_TraM"/>
    <property type="match status" value="1"/>
</dbReference>
<keyword evidence="1" id="KW-0175">Coiled coil</keyword>
<feature type="region of interest" description="Disordered" evidence="2">
    <location>
        <begin position="123"/>
        <end position="146"/>
    </location>
</feature>
<name>A0A455ZDX5_9FLAO</name>
<protein>
    <submittedName>
        <fullName evidence="5">Conjugative transposon protein TraM</fullName>
    </submittedName>
</protein>
<evidence type="ECO:0000313" key="5">
    <source>
        <dbReference type="EMBL" id="DAC75022.1"/>
    </source>
</evidence>
<reference evidence="5" key="5">
    <citation type="journal article" date="2017" name="Genome Announc.">
        <title>Complete Circularized Genome Sequences of Four Strains of Elizabethkingia anophelis, Including Two Novel Strains Isolated from Wild-Caught Anopheles sinensis.</title>
        <authorList>
            <person name="Pei D."/>
            <person name="Nicholson A.C."/>
            <person name="Jiang J."/>
            <person name="Chen H."/>
            <person name="Whitney A.M."/>
            <person name="Villarma A."/>
            <person name="Bell M."/>
            <person name="Humrighouse B."/>
            <person name="Rowe L.A."/>
            <person name="Sheth M."/>
            <person name="Batra D."/>
            <person name="Juieng P."/>
            <person name="Loparev V.N."/>
            <person name="McQuiston J.R."/>
            <person name="Lan Y."/>
            <person name="Ma Y."/>
            <person name="Xu J."/>
        </authorList>
    </citation>
    <scope>NUCLEOTIDE SEQUENCE</scope>
</reference>
<dbReference type="InterPro" id="IPR055407">
    <property type="entry name" value="TraM_C"/>
</dbReference>
<dbReference type="InterPro" id="IPR022187">
    <property type="entry name" value="Conjug_transposon_TraM"/>
</dbReference>
<feature type="domain" description="Conjugative transposon TraM C-terminal" evidence="4">
    <location>
        <begin position="291"/>
        <end position="439"/>
    </location>
</feature>
<organism evidence="5">
    <name type="scientific">Elizabethkingia anophelis</name>
    <dbReference type="NCBI Taxonomy" id="1117645"/>
    <lineage>
        <taxon>Bacteria</taxon>
        <taxon>Pseudomonadati</taxon>
        <taxon>Bacteroidota</taxon>
        <taxon>Flavobacteriia</taxon>
        <taxon>Flavobacteriales</taxon>
        <taxon>Weeksellaceae</taxon>
        <taxon>Elizabethkingia</taxon>
    </lineage>
</organism>
<reference evidence="5" key="8">
    <citation type="journal article" date="2018" name="J. ISSAAS">
        <title>In Silico Identification of Three Types of Integrative and Conjugative Elements (ICEs) in Elizabethkingia anophelis Strains Isolated from Around the World.</title>
        <authorList>
            <person name="Xu J."/>
            <person name="Pei D."/>
            <person name="Nicholson A."/>
            <person name="Lan Y."/>
            <person name="Xia Q."/>
        </authorList>
    </citation>
    <scope>NUCLEOTIDE SEQUENCE</scope>
</reference>
<evidence type="ECO:0000259" key="4">
    <source>
        <dbReference type="Pfam" id="PF12508"/>
    </source>
</evidence>
<evidence type="ECO:0000256" key="3">
    <source>
        <dbReference type="SAM" id="Phobius"/>
    </source>
</evidence>
<keyword evidence="3" id="KW-0472">Membrane</keyword>
<proteinExistence type="predicted"/>
<reference evidence="5" key="7">
    <citation type="journal article" date="2017" name="Sci. Rep.">
        <title>Genomic features, phylogenetic relationships, and comparative genomics of Elizabethkingia anophelis strain EM361-97 isolated in Taiwan.</title>
        <authorList>
            <person name="Lin J.N."/>
            <person name="Lai C.H."/>
            <person name="Yang C.H."/>
            <person name="Huang Y.H."/>
            <person name="Lin H.H."/>
        </authorList>
    </citation>
    <scope>NUCLEOTIDE SEQUENCE</scope>
</reference>
<dbReference type="AlphaFoldDB" id="A0A455ZDX5"/>
<evidence type="ECO:0000256" key="1">
    <source>
        <dbReference type="SAM" id="Coils"/>
    </source>
</evidence>
<evidence type="ECO:0000256" key="2">
    <source>
        <dbReference type="SAM" id="MobiDB-lite"/>
    </source>
</evidence>
<feature type="coiled-coil region" evidence="1">
    <location>
        <begin position="169"/>
        <end position="196"/>
    </location>
</feature>
<dbReference type="NCBIfam" id="TIGR03779">
    <property type="entry name" value="Bac_Flav_CT_M"/>
    <property type="match status" value="1"/>
</dbReference>
<dbReference type="RefSeq" id="WP_058877904.1">
    <property type="nucleotide sequence ID" value="NZ_JBEVZW010000017.1"/>
</dbReference>
<reference evidence="5" key="4">
    <citation type="journal article" date="2016" name="Sci. Rep.">
        <title>Genomic epidemiology and global diversity of the emerging bacterial pathogen Elizabethkingia anophelis.</title>
        <authorList>
            <person name="Breurec S."/>
            <person name="Criscuolo A."/>
            <person name="Diancourt L."/>
            <person name="Rendueles O."/>
            <person name="Vandenbogaert M."/>
            <person name="Passet V."/>
            <person name="Caro V."/>
            <person name="Rocha E.P."/>
            <person name="Touchon M."/>
            <person name="Brisse S."/>
        </authorList>
    </citation>
    <scope>NUCLEOTIDE SEQUENCE</scope>
</reference>
<reference evidence="5" key="3">
    <citation type="journal article" date="2016" name="Genome Announc.">
        <title>Complete Genome Sequences of Four Strains from the 2015-2016 Elizabethkingia anophelis Outbreak.</title>
        <authorList>
            <person name="Nicholson A.C."/>
            <person name="Whitney A.M."/>
            <person name="Emery B.D."/>
            <person name="Bell M.E."/>
            <person name="Gartin J.T."/>
            <person name="Humrighouse B.W."/>
            <person name="Loparev V.N."/>
            <person name="Batra D."/>
            <person name="Sheth M."/>
            <person name="Rowe L.A."/>
            <person name="Juieng P."/>
            <person name="Knipe K."/>
            <person name="Gulvik C."/>
            <person name="McQuiston J.R."/>
        </authorList>
    </citation>
    <scope>NUCLEOTIDE SEQUENCE</scope>
</reference>
<reference evidence="5" key="6">
    <citation type="journal article" date="2017" name="Nat. Commun.">
        <title>Evolutionary dynamics and genomic features of the Elizabethkingia anophelis 2015 to 2016 Wisconsin outbreak strain.</title>
        <authorList>
            <person name="Perrin A."/>
            <person name="Larsonneur E."/>
            <person name="Nicholson A.C."/>
            <person name="Edwards D.J."/>
            <person name="Gundlach K.M."/>
            <person name="Whitney A.M."/>
            <person name="Gulvik C.A."/>
            <person name="Bell M.E."/>
            <person name="Rendueles O."/>
            <person name="Cury J."/>
            <person name="Hugon P."/>
            <person name="Clermont D."/>
            <person name="Enouf V."/>
            <person name="Loparev V."/>
            <person name="Juieng P."/>
            <person name="Monson T."/>
            <person name="Warshauer D."/>
            <person name="Elbadawi L.I."/>
            <person name="Walters M.S."/>
            <person name="Crist M.B."/>
            <person name="Noble-Wang J."/>
            <person name="Borlaug G."/>
            <person name="Rocha E.P.C."/>
            <person name="Criscuolo A."/>
            <person name="Touchon M."/>
            <person name="Davis J.P."/>
            <person name="Holt K.E."/>
            <person name="McQuiston J.R."/>
            <person name="Brisse S."/>
        </authorList>
    </citation>
    <scope>NUCLEOTIDE SEQUENCE</scope>
</reference>
<keyword evidence="3" id="KW-1133">Transmembrane helix</keyword>
<feature type="compositionally biased region" description="Polar residues" evidence="2">
    <location>
        <begin position="123"/>
        <end position="136"/>
    </location>
</feature>
<reference evidence="5" key="2">
    <citation type="journal article" date="2014" name="PLoS ONE">
        <title>Insights from the genome annotation of Elizabethkingia anophelis from the malaria vector Anopheles gambiae.</title>
        <authorList>
            <person name="Kukutla P."/>
            <person name="Lindberg B.G."/>
            <person name="Pei D."/>
            <person name="Rayl M."/>
            <person name="Yu W."/>
            <person name="Steritz M."/>
            <person name="Faye I."/>
            <person name="Xu J."/>
        </authorList>
    </citation>
    <scope>NUCLEOTIDE SEQUENCE</scope>
</reference>
<reference evidence="5" key="1">
    <citation type="journal article" date="2014" name="Genome Biol. Evol.">
        <title>Comparative genomic analysis of malaria mosquito vector-associated novel pathogen Elizabethkingia anophelis.</title>
        <authorList>
            <person name="Teo J."/>
            <person name="Tan S.Y."/>
            <person name="Liu Y."/>
            <person name="Tay M."/>
            <person name="Ding Y."/>
            <person name="Li Y."/>
            <person name="Kjelleberg S."/>
            <person name="Givskov M."/>
            <person name="Lin R.T."/>
            <person name="Yang L."/>
        </authorList>
    </citation>
    <scope>NUCLEOTIDE SEQUENCE</scope>
</reference>